<sequence>MVEPDADVTEGLELSTDERLGSGDEIDVDEPTGEVKRTLPLDADEETGTEDANDELPDAAELGVTGATGTAGDIELSVAAVVETIDEGTDELTEAAVVTLVDKAAGELIEETLVIAVDDANDKLLAPPIEGSDRLTLSDDDNGKLAPAEVDSSSVDERTPAVRISKALQTSERLLPKGHVGR</sequence>
<feature type="compositionally biased region" description="Acidic residues" evidence="1">
    <location>
        <begin position="1"/>
        <end position="10"/>
    </location>
</feature>
<reference evidence="2 3" key="1">
    <citation type="submission" date="2019-01" db="EMBL/GenBank/DDBJ databases">
        <title>Draft genome sequences of three monokaryotic isolates of the white-rot basidiomycete fungus Dichomitus squalens.</title>
        <authorList>
            <consortium name="DOE Joint Genome Institute"/>
            <person name="Lopez S.C."/>
            <person name="Andreopoulos B."/>
            <person name="Pangilinan J."/>
            <person name="Lipzen A."/>
            <person name="Riley R."/>
            <person name="Ahrendt S."/>
            <person name="Ng V."/>
            <person name="Barry K."/>
            <person name="Daum C."/>
            <person name="Grigoriev I.V."/>
            <person name="Hilden K.S."/>
            <person name="Makela M.R."/>
            <person name="de Vries R.P."/>
        </authorList>
    </citation>
    <scope>NUCLEOTIDE SEQUENCE [LARGE SCALE GENOMIC DNA]</scope>
    <source>
        <strain evidence="2 3">CBS 464.89</strain>
    </source>
</reference>
<accession>A0A4V2K9H2</accession>
<feature type="compositionally biased region" description="Acidic residues" evidence="1">
    <location>
        <begin position="42"/>
        <end position="58"/>
    </location>
</feature>
<dbReference type="AlphaFoldDB" id="A0A4V2K9H2"/>
<feature type="region of interest" description="Disordered" evidence="1">
    <location>
        <begin position="1"/>
        <end position="58"/>
    </location>
</feature>
<organism evidence="2 3">
    <name type="scientific">Dichomitus squalens</name>
    <dbReference type="NCBI Taxonomy" id="114155"/>
    <lineage>
        <taxon>Eukaryota</taxon>
        <taxon>Fungi</taxon>
        <taxon>Dikarya</taxon>
        <taxon>Basidiomycota</taxon>
        <taxon>Agaricomycotina</taxon>
        <taxon>Agaricomycetes</taxon>
        <taxon>Polyporales</taxon>
        <taxon>Polyporaceae</taxon>
        <taxon>Dichomitus</taxon>
    </lineage>
</organism>
<evidence type="ECO:0000313" key="3">
    <source>
        <dbReference type="Proteomes" id="UP000292082"/>
    </source>
</evidence>
<gene>
    <name evidence="2" type="ORF">BD310DRAFT_530397</name>
</gene>
<feature type="region of interest" description="Disordered" evidence="1">
    <location>
        <begin position="131"/>
        <end position="168"/>
    </location>
</feature>
<name>A0A4V2K9H2_9APHY</name>
<evidence type="ECO:0000313" key="2">
    <source>
        <dbReference type="EMBL" id="TBU63888.1"/>
    </source>
</evidence>
<dbReference type="EMBL" id="ML145088">
    <property type="protein sequence ID" value="TBU63888.1"/>
    <property type="molecule type" value="Genomic_DNA"/>
</dbReference>
<evidence type="ECO:0000256" key="1">
    <source>
        <dbReference type="SAM" id="MobiDB-lite"/>
    </source>
</evidence>
<keyword evidence="3" id="KW-1185">Reference proteome</keyword>
<feature type="compositionally biased region" description="Basic and acidic residues" evidence="1">
    <location>
        <begin position="131"/>
        <end position="143"/>
    </location>
</feature>
<protein>
    <submittedName>
        <fullName evidence="2">Uncharacterized protein</fullName>
    </submittedName>
</protein>
<dbReference type="Proteomes" id="UP000292082">
    <property type="component" value="Unassembled WGS sequence"/>
</dbReference>
<proteinExistence type="predicted"/>